<keyword evidence="1" id="KW-0472">Membrane</keyword>
<comment type="caution">
    <text evidence="2">The sequence shown here is derived from an EMBL/GenBank/DDBJ whole genome shotgun (WGS) entry which is preliminary data.</text>
</comment>
<sequence length="62" mass="6817">MIGRGTSLFKDNPHTFIDKGCLGVVVLSGMVFIGVICMQALSHLWRLADVEQAEGFEGKHKK</sequence>
<evidence type="ECO:0000313" key="3">
    <source>
        <dbReference type="Proteomes" id="UP001164929"/>
    </source>
</evidence>
<accession>A0AAD6LLM9</accession>
<feature type="transmembrane region" description="Helical" evidence="1">
    <location>
        <begin position="21"/>
        <end position="41"/>
    </location>
</feature>
<proteinExistence type="predicted"/>
<dbReference type="EMBL" id="JAQIZT010000016">
    <property type="protein sequence ID" value="KAJ6969226.1"/>
    <property type="molecule type" value="Genomic_DNA"/>
</dbReference>
<reference evidence="2 3" key="1">
    <citation type="journal article" date="2023" name="Mol. Ecol. Resour.">
        <title>Chromosome-level genome assembly of a triploid poplar Populus alba 'Berolinensis'.</title>
        <authorList>
            <person name="Chen S."/>
            <person name="Yu Y."/>
            <person name="Wang X."/>
            <person name="Wang S."/>
            <person name="Zhang T."/>
            <person name="Zhou Y."/>
            <person name="He R."/>
            <person name="Meng N."/>
            <person name="Wang Y."/>
            <person name="Liu W."/>
            <person name="Liu Z."/>
            <person name="Liu J."/>
            <person name="Guo Q."/>
            <person name="Huang H."/>
            <person name="Sederoff R.R."/>
            <person name="Wang G."/>
            <person name="Qu G."/>
            <person name="Chen S."/>
        </authorList>
    </citation>
    <scope>NUCLEOTIDE SEQUENCE [LARGE SCALE GENOMIC DNA]</scope>
    <source>
        <strain evidence="2">SC-2020</strain>
    </source>
</reference>
<protein>
    <submittedName>
        <fullName evidence="2">Uncharacterized protein</fullName>
    </submittedName>
</protein>
<keyword evidence="1" id="KW-1133">Transmembrane helix</keyword>
<gene>
    <name evidence="2" type="ORF">NC653_037020</name>
</gene>
<keyword evidence="3" id="KW-1185">Reference proteome</keyword>
<dbReference type="AlphaFoldDB" id="A0AAD6LLM9"/>
<keyword evidence="1" id="KW-0812">Transmembrane</keyword>
<dbReference type="Proteomes" id="UP001164929">
    <property type="component" value="Chromosome 16"/>
</dbReference>
<name>A0AAD6LLM9_9ROSI</name>
<evidence type="ECO:0000256" key="1">
    <source>
        <dbReference type="SAM" id="Phobius"/>
    </source>
</evidence>
<evidence type="ECO:0000313" key="2">
    <source>
        <dbReference type="EMBL" id="KAJ6969226.1"/>
    </source>
</evidence>
<organism evidence="2 3">
    <name type="scientific">Populus alba x Populus x berolinensis</name>
    <dbReference type="NCBI Taxonomy" id="444605"/>
    <lineage>
        <taxon>Eukaryota</taxon>
        <taxon>Viridiplantae</taxon>
        <taxon>Streptophyta</taxon>
        <taxon>Embryophyta</taxon>
        <taxon>Tracheophyta</taxon>
        <taxon>Spermatophyta</taxon>
        <taxon>Magnoliopsida</taxon>
        <taxon>eudicotyledons</taxon>
        <taxon>Gunneridae</taxon>
        <taxon>Pentapetalae</taxon>
        <taxon>rosids</taxon>
        <taxon>fabids</taxon>
        <taxon>Malpighiales</taxon>
        <taxon>Salicaceae</taxon>
        <taxon>Saliceae</taxon>
        <taxon>Populus</taxon>
    </lineage>
</organism>